<evidence type="ECO:0000313" key="3">
    <source>
        <dbReference type="Proteomes" id="UP000027616"/>
    </source>
</evidence>
<sequence length="48" mass="5421">MQWEEKIAKIIAPQAISLTLTICVGITYSERGRLAMPLFQFVIAHAFL</sequence>
<keyword evidence="1" id="KW-1133">Transmembrane helix</keyword>
<evidence type="ECO:0000313" key="2">
    <source>
        <dbReference type="EMBL" id="CDN31155.1"/>
    </source>
</evidence>
<feature type="transmembrane region" description="Helical" evidence="1">
    <location>
        <begin position="7"/>
        <end position="28"/>
    </location>
</feature>
<dbReference type="HOGENOM" id="CLU_3154990_0_0_10"/>
<keyword evidence="1" id="KW-0812">Transmembrane</keyword>
<protein>
    <submittedName>
        <fullName evidence="2">Uncharacterized protein</fullName>
    </submittedName>
</protein>
<dbReference type="AlphaFoldDB" id="A0A060R7F4"/>
<proteinExistence type="predicted"/>
<organism evidence="2 3">
    <name type="scientific">Mucinivorans hirudinis</name>
    <dbReference type="NCBI Taxonomy" id="1433126"/>
    <lineage>
        <taxon>Bacteria</taxon>
        <taxon>Pseudomonadati</taxon>
        <taxon>Bacteroidota</taxon>
        <taxon>Bacteroidia</taxon>
        <taxon>Bacteroidales</taxon>
        <taxon>Rikenellaceae</taxon>
        <taxon>Mucinivorans</taxon>
    </lineage>
</organism>
<dbReference type="KEGG" id="rbc:BN938_1059"/>
<dbReference type="STRING" id="1433126.BN938_1059"/>
<accession>A0A060R7F4</accession>
<dbReference type="Proteomes" id="UP000027616">
    <property type="component" value="Chromosome I"/>
</dbReference>
<reference evidence="2 3" key="1">
    <citation type="journal article" date="2015" name="Genome Announc.">
        <title>Complete Genome Sequence of the Novel Leech Symbiont Mucinivorans hirudinis M3T.</title>
        <authorList>
            <person name="Nelson M.C."/>
            <person name="Bomar L."/>
            <person name="Graf J."/>
        </authorList>
    </citation>
    <scope>NUCLEOTIDE SEQUENCE [LARGE SCALE GENOMIC DNA]</scope>
    <source>
        <strain evidence="3">M3</strain>
    </source>
</reference>
<keyword evidence="1" id="KW-0472">Membrane</keyword>
<gene>
    <name evidence="2" type="ORF">BN938_1059</name>
</gene>
<dbReference type="EMBL" id="HG934468">
    <property type="protein sequence ID" value="CDN31155.1"/>
    <property type="molecule type" value="Genomic_DNA"/>
</dbReference>
<keyword evidence="3" id="KW-1185">Reference proteome</keyword>
<name>A0A060R7F4_9BACT</name>
<evidence type="ECO:0000256" key="1">
    <source>
        <dbReference type="SAM" id="Phobius"/>
    </source>
</evidence>